<dbReference type="Gene3D" id="3.40.50.720">
    <property type="entry name" value="NAD(P)-binding Rossmann-like Domain"/>
    <property type="match status" value="1"/>
</dbReference>
<dbReference type="EMBL" id="JAMTCP010000013">
    <property type="protein sequence ID" value="MCP2259046.1"/>
    <property type="molecule type" value="Genomic_DNA"/>
</dbReference>
<evidence type="ECO:0000256" key="4">
    <source>
        <dbReference type="RuleBase" id="RU004417"/>
    </source>
</evidence>
<dbReference type="InterPro" id="IPR006097">
    <property type="entry name" value="Glu/Leu/Phe/Val/Trp_DH_dimer"/>
</dbReference>
<evidence type="ECO:0000256" key="3">
    <source>
        <dbReference type="PIRNR" id="PIRNR000185"/>
    </source>
</evidence>
<dbReference type="InterPro" id="IPR046346">
    <property type="entry name" value="Aminoacid_DH-like_N_sf"/>
</dbReference>
<dbReference type="PANTHER" id="PTHR11606">
    <property type="entry name" value="GLUTAMATE DEHYDROGENASE"/>
    <property type="match status" value="1"/>
</dbReference>
<comment type="caution">
    <text evidence="7">The sequence shown here is derived from an EMBL/GenBank/DDBJ whole genome shotgun (WGS) entry which is preliminary data.</text>
</comment>
<evidence type="ECO:0000256" key="1">
    <source>
        <dbReference type="ARBA" id="ARBA00006382"/>
    </source>
</evidence>
<dbReference type="Pfam" id="PF02812">
    <property type="entry name" value="ELFV_dehydrog_N"/>
    <property type="match status" value="1"/>
</dbReference>
<evidence type="ECO:0000259" key="6">
    <source>
        <dbReference type="SMART" id="SM00839"/>
    </source>
</evidence>
<dbReference type="Proteomes" id="UP001205311">
    <property type="component" value="Unassembled WGS sequence"/>
</dbReference>
<proteinExistence type="inferred from homology"/>
<evidence type="ECO:0000313" key="7">
    <source>
        <dbReference type="EMBL" id="MCP2259046.1"/>
    </source>
</evidence>
<name>A0ABT1HU47_STRSD</name>
<dbReference type="SMART" id="SM00839">
    <property type="entry name" value="ELFV_dehydrog"/>
    <property type="match status" value="1"/>
</dbReference>
<dbReference type="PIRSF" id="PIRSF000185">
    <property type="entry name" value="Glu_DH"/>
    <property type="match status" value="1"/>
</dbReference>
<organism evidence="7 8">
    <name type="scientific">Streptoalloteichus tenebrarius (strain ATCC 17920 / DSM 40477 / JCM 4838 / CBS 697.72 / NBRC 16177 / NCIMB 11028 / NRRL B-12390 / A12253. 1 / ISP 5477)</name>
    <name type="common">Streptomyces tenebrarius</name>
    <dbReference type="NCBI Taxonomy" id="1933"/>
    <lineage>
        <taxon>Bacteria</taxon>
        <taxon>Bacillati</taxon>
        <taxon>Actinomycetota</taxon>
        <taxon>Actinomycetes</taxon>
        <taxon>Pseudonocardiales</taxon>
        <taxon>Pseudonocardiaceae</taxon>
        <taxon>Streptoalloteichus</taxon>
    </lineage>
</organism>
<dbReference type="InterPro" id="IPR036291">
    <property type="entry name" value="NAD(P)-bd_dom_sf"/>
</dbReference>
<dbReference type="InterPro" id="IPR006096">
    <property type="entry name" value="Glu/Leu/Phe/Val/Trp_DH_C"/>
</dbReference>
<dbReference type="SUPFAM" id="SSF51735">
    <property type="entry name" value="NAD(P)-binding Rossmann-fold domains"/>
    <property type="match status" value="1"/>
</dbReference>
<feature type="region of interest" description="Disordered" evidence="5">
    <location>
        <begin position="1"/>
        <end position="20"/>
    </location>
</feature>
<dbReference type="RefSeq" id="WP_253669956.1">
    <property type="nucleotide sequence ID" value="NZ_JAMTCP010000013.1"/>
</dbReference>
<sequence>MTGPETRTDPSPGPVAPRALARRAEPYLTVTWTDDVTGARGHLVLDQVVGGVASGGLRMRPGCTLEEVVDLARTMTLKEALAYRPGDRYVPFGGGKGGIDFDPRHPEARAVLGRFLHAVRPMLERRWAFGEDLGVRQSTLDEIATEMGLRSTVDPALAHVPDGAEAGLDRLARAFAVDVGGVGLGDLVGGHGVATAALAALRHRGERPEGRTAVVQGFGSIGGAAARYLAEAGVLVVGIADERGLVVNQDGLDVEHLLRTRDAHGVLDRSALRAGDHELPRDAWLGLPADVLVTAAVSYAVDARNQADVVARYLVEGANVSVSAEAERALLDRGVVVVPDFVANCAANCWWWWTLFGDVEPTAESAFARIAETLGGLVDRVLTDAAARGVSPRRAAVDLAEHNLESLLRWEVDRAKTRVDRT</sequence>
<protein>
    <recommendedName>
        <fullName evidence="3">Glutamate dehydrogenase</fullName>
    </recommendedName>
</protein>
<dbReference type="InterPro" id="IPR033524">
    <property type="entry name" value="Glu/Leu/Phe/Val_DH_AS"/>
</dbReference>
<dbReference type="Gene3D" id="3.40.50.10860">
    <property type="entry name" value="Leucine Dehydrogenase, chain A, domain 1"/>
    <property type="match status" value="1"/>
</dbReference>
<dbReference type="PROSITE" id="PS00074">
    <property type="entry name" value="GLFV_DEHYDROGENASE"/>
    <property type="match status" value="1"/>
</dbReference>
<gene>
    <name evidence="7" type="ORF">LX15_002747</name>
</gene>
<dbReference type="InterPro" id="IPR006095">
    <property type="entry name" value="Glu/Leu/Phe/Val/Trp_DH"/>
</dbReference>
<dbReference type="Pfam" id="PF00208">
    <property type="entry name" value="ELFV_dehydrog"/>
    <property type="match status" value="1"/>
</dbReference>
<dbReference type="PANTHER" id="PTHR11606:SF13">
    <property type="entry name" value="GLUTAMATE DEHYDROGENASE 1, MITOCHONDRIAL"/>
    <property type="match status" value="1"/>
</dbReference>
<dbReference type="InterPro" id="IPR014362">
    <property type="entry name" value="Glu_DH"/>
</dbReference>
<dbReference type="PRINTS" id="PR00082">
    <property type="entry name" value="GLFDHDRGNASE"/>
</dbReference>
<dbReference type="SUPFAM" id="SSF53223">
    <property type="entry name" value="Aminoacid dehydrogenase-like, N-terminal domain"/>
    <property type="match status" value="1"/>
</dbReference>
<evidence type="ECO:0000256" key="5">
    <source>
        <dbReference type="SAM" id="MobiDB-lite"/>
    </source>
</evidence>
<accession>A0ABT1HU47</accession>
<reference evidence="7 8" key="1">
    <citation type="submission" date="2022-06" db="EMBL/GenBank/DDBJ databases">
        <title>Genomic Encyclopedia of Archaeal and Bacterial Type Strains, Phase II (KMG-II): from individual species to whole genera.</title>
        <authorList>
            <person name="Goeker M."/>
        </authorList>
    </citation>
    <scope>NUCLEOTIDE SEQUENCE [LARGE SCALE GENOMIC DNA]</scope>
    <source>
        <strain evidence="7 8">DSM 40477</strain>
    </source>
</reference>
<evidence type="ECO:0000256" key="2">
    <source>
        <dbReference type="ARBA" id="ARBA00023002"/>
    </source>
</evidence>
<feature type="domain" description="Glutamate/phenylalanine/leucine/valine/L-tryptophan dehydrogenase C-terminal" evidence="6">
    <location>
        <begin position="185"/>
        <end position="409"/>
    </location>
</feature>
<comment type="similarity">
    <text evidence="1 3 4">Belongs to the Glu/Leu/Phe/Val dehydrogenases family.</text>
</comment>
<evidence type="ECO:0000313" key="8">
    <source>
        <dbReference type="Proteomes" id="UP001205311"/>
    </source>
</evidence>
<keyword evidence="2 3" id="KW-0560">Oxidoreductase</keyword>
<keyword evidence="8" id="KW-1185">Reference proteome</keyword>